<evidence type="ECO:0000313" key="3">
    <source>
        <dbReference type="Proteomes" id="UP000789390"/>
    </source>
</evidence>
<dbReference type="GO" id="GO:0006310">
    <property type="term" value="P:DNA recombination"/>
    <property type="evidence" value="ECO:0007669"/>
    <property type="project" value="UniProtKB-KW"/>
</dbReference>
<keyword evidence="3" id="KW-1185">Reference proteome</keyword>
<accession>A0A8J2RU44</accession>
<dbReference type="EMBL" id="CAKKLH010000284">
    <property type="protein sequence ID" value="CAH0108438.1"/>
    <property type="molecule type" value="Genomic_DNA"/>
</dbReference>
<evidence type="ECO:0000256" key="1">
    <source>
        <dbReference type="ARBA" id="ARBA00023172"/>
    </source>
</evidence>
<proteinExistence type="predicted"/>
<evidence type="ECO:0000313" key="2">
    <source>
        <dbReference type="EMBL" id="CAH0108438.1"/>
    </source>
</evidence>
<sequence>MNVVLTRIYLSDNSHSSPTLLALTSLCRVSELAAIDFSSISVSDSSVEFALSKLRKNQRHGPLKTFVIARLVLKSRACPLGSRKDFAVRSEIPSQLDRGIHSSSLDERCLSSGIETSLFSAYSTRGAAASKAFAGGVPVDRILKVGGWATESTFSRHNLRPAEGLDPDGEHKWVLSFVLNSPRVGDALTHSGSEFQVLAAATEKARSPQRALRERGMSNIGAATEQFRRPSRPGVALNMPGQLHIVIEKQWWKA</sequence>
<dbReference type="InterPro" id="IPR011010">
    <property type="entry name" value="DNA_brk_join_enz"/>
</dbReference>
<dbReference type="AlphaFoldDB" id="A0A8J2RU44"/>
<keyword evidence="1" id="KW-0233">DNA recombination</keyword>
<reference evidence="2" key="1">
    <citation type="submission" date="2021-11" db="EMBL/GenBank/DDBJ databases">
        <authorList>
            <person name="Schell T."/>
        </authorList>
    </citation>
    <scope>NUCLEOTIDE SEQUENCE</scope>
    <source>
        <strain evidence="2">M5</strain>
    </source>
</reference>
<name>A0A8J2RU44_9CRUS</name>
<dbReference type="Proteomes" id="UP000789390">
    <property type="component" value="Unassembled WGS sequence"/>
</dbReference>
<dbReference type="GO" id="GO:0015074">
    <property type="term" value="P:DNA integration"/>
    <property type="evidence" value="ECO:0007669"/>
    <property type="project" value="InterPro"/>
</dbReference>
<protein>
    <submittedName>
        <fullName evidence="2">Uncharacterized protein</fullName>
    </submittedName>
</protein>
<dbReference type="OrthoDB" id="6769862at2759"/>
<comment type="caution">
    <text evidence="2">The sequence shown here is derived from an EMBL/GenBank/DDBJ whole genome shotgun (WGS) entry which is preliminary data.</text>
</comment>
<dbReference type="SUPFAM" id="SSF56349">
    <property type="entry name" value="DNA breaking-rejoining enzymes"/>
    <property type="match status" value="1"/>
</dbReference>
<dbReference type="GO" id="GO:0003677">
    <property type="term" value="F:DNA binding"/>
    <property type="evidence" value="ECO:0007669"/>
    <property type="project" value="InterPro"/>
</dbReference>
<dbReference type="InterPro" id="IPR013762">
    <property type="entry name" value="Integrase-like_cat_sf"/>
</dbReference>
<organism evidence="2 3">
    <name type="scientific">Daphnia galeata</name>
    <dbReference type="NCBI Taxonomy" id="27404"/>
    <lineage>
        <taxon>Eukaryota</taxon>
        <taxon>Metazoa</taxon>
        <taxon>Ecdysozoa</taxon>
        <taxon>Arthropoda</taxon>
        <taxon>Crustacea</taxon>
        <taxon>Branchiopoda</taxon>
        <taxon>Diplostraca</taxon>
        <taxon>Cladocera</taxon>
        <taxon>Anomopoda</taxon>
        <taxon>Daphniidae</taxon>
        <taxon>Daphnia</taxon>
    </lineage>
</organism>
<gene>
    <name evidence="2" type="ORF">DGAL_LOCUS11820</name>
</gene>
<dbReference type="Gene3D" id="1.10.443.10">
    <property type="entry name" value="Intergrase catalytic core"/>
    <property type="match status" value="1"/>
</dbReference>